<feature type="transmembrane region" description="Helical" evidence="1">
    <location>
        <begin position="60"/>
        <end position="83"/>
    </location>
</feature>
<feature type="transmembrane region" description="Helical" evidence="1">
    <location>
        <begin position="167"/>
        <end position="185"/>
    </location>
</feature>
<gene>
    <name evidence="2" type="ORF">G3570_06050</name>
</gene>
<dbReference type="Proteomes" id="UP000473278">
    <property type="component" value="Unassembled WGS sequence"/>
</dbReference>
<proteinExistence type="predicted"/>
<dbReference type="AlphaFoldDB" id="A0A6M1T2C9"/>
<feature type="transmembrane region" description="Helical" evidence="1">
    <location>
        <begin position="205"/>
        <end position="230"/>
    </location>
</feature>
<comment type="caution">
    <text evidence="2">The sequence shown here is derived from an EMBL/GenBank/DDBJ whole genome shotgun (WGS) entry which is preliminary data.</text>
</comment>
<feature type="transmembrane region" description="Helical" evidence="1">
    <location>
        <begin position="237"/>
        <end position="255"/>
    </location>
</feature>
<keyword evidence="1" id="KW-1133">Transmembrane helix</keyword>
<evidence type="ECO:0000313" key="2">
    <source>
        <dbReference type="EMBL" id="NGP76185.1"/>
    </source>
</evidence>
<protein>
    <submittedName>
        <fullName evidence="2">Uncharacterized protein</fullName>
    </submittedName>
</protein>
<evidence type="ECO:0000256" key="1">
    <source>
        <dbReference type="SAM" id="Phobius"/>
    </source>
</evidence>
<feature type="transmembrane region" description="Helical" evidence="1">
    <location>
        <begin position="20"/>
        <end position="39"/>
    </location>
</feature>
<name>A0A6M1T2C9_9BACT</name>
<reference evidence="2 3" key="1">
    <citation type="submission" date="2020-02" db="EMBL/GenBank/DDBJ databases">
        <title>Balneolaceae bacterium YR4-1, complete genome.</title>
        <authorList>
            <person name="Li Y."/>
            <person name="Wu S."/>
        </authorList>
    </citation>
    <scope>NUCLEOTIDE SEQUENCE [LARGE SCALE GENOMIC DNA]</scope>
    <source>
        <strain evidence="2 3">YR4-1</strain>
    </source>
</reference>
<feature type="transmembrane region" description="Helical" evidence="1">
    <location>
        <begin position="261"/>
        <end position="283"/>
    </location>
</feature>
<dbReference type="EMBL" id="JAALLT010000002">
    <property type="protein sequence ID" value="NGP76185.1"/>
    <property type="molecule type" value="Genomic_DNA"/>
</dbReference>
<accession>A0A6M1T2C9</accession>
<keyword evidence="1" id="KW-0472">Membrane</keyword>
<organism evidence="2 3">
    <name type="scientific">Halalkalibaculum roseum</name>
    <dbReference type="NCBI Taxonomy" id="2709311"/>
    <lineage>
        <taxon>Bacteria</taxon>
        <taxon>Pseudomonadati</taxon>
        <taxon>Balneolota</taxon>
        <taxon>Balneolia</taxon>
        <taxon>Balneolales</taxon>
        <taxon>Balneolaceae</taxon>
        <taxon>Halalkalibaculum</taxon>
    </lineage>
</organism>
<feature type="transmembrane region" description="Helical" evidence="1">
    <location>
        <begin position="122"/>
        <end position="146"/>
    </location>
</feature>
<evidence type="ECO:0000313" key="3">
    <source>
        <dbReference type="Proteomes" id="UP000473278"/>
    </source>
</evidence>
<keyword evidence="1" id="KW-0812">Transmembrane</keyword>
<keyword evidence="3" id="KW-1185">Reference proteome</keyword>
<dbReference type="RefSeq" id="WP_165140299.1">
    <property type="nucleotide sequence ID" value="NZ_JAALLT010000002.1"/>
</dbReference>
<sequence length="298" mass="34783">MHRLYQYISREESKAYVEKVFVYSAFALFLLHLFIIFLANETEYLPRLFRNVHPNYLSALYTPFSVILVYEVYFMILSIPLSFTESIKKQYEIISLIIIRRVFKDISDFESFDAILQNSQDFLQIIADLGAGLVLFALVAVFYHISKNRKPTSKSDKLQNFIRFKEIVTIALAALLFVLAIYAFGEWLREVYLSAYTEKVYSLELHTIFFDDLFSVMIFADVLIFIASFLYTKRYEVLFRNAGYVASTILIRISLTLDTIYGPIIAIGAVLTGIIVQVVFRYFSWLDIEEDQRIYPSQ</sequence>